<reference evidence="3 5" key="2">
    <citation type="submission" date="2018-12" db="EMBL/GenBank/DDBJ databases">
        <authorList>
            <consortium name="Pathogen Informatics"/>
        </authorList>
    </citation>
    <scope>NUCLEOTIDE SEQUENCE [LARGE SCALE GENOMIC DNA]</scope>
    <source>
        <strain evidence="3 5">NCTC12735</strain>
        <plasmid evidence="5">27</plasmid>
    </source>
</reference>
<gene>
    <name evidence="2" type="ORF">Lade_1438</name>
    <name evidence="3" type="ORF">NCTC12735_01866</name>
</gene>
<dbReference type="Pfam" id="PF14229">
    <property type="entry name" value="DUF4332"/>
    <property type="match status" value="1"/>
</dbReference>
<evidence type="ECO:0000313" key="3">
    <source>
        <dbReference type="EMBL" id="VEH86218.1"/>
    </source>
</evidence>
<sequence>MQKISQIESIGVRFTELLHEAGIDDQQQLLEACSQKSKCEQLAKQTGINTKLLNKWSTQADLARIDGIGEDYANLLEHCGVLSVTILSQFNAEKLFQTLQQMNIQTNYLKHLPSIQQVETWIKQATKLPVILER</sequence>
<feature type="domain" description="DUF4332" evidence="1">
    <location>
        <begin position="9"/>
        <end position="128"/>
    </location>
</feature>
<evidence type="ECO:0000313" key="2">
    <source>
        <dbReference type="EMBL" id="KTC65255.1"/>
    </source>
</evidence>
<proteinExistence type="predicted"/>
<accession>A0A0W0R2H2</accession>
<dbReference type="KEGG" id="ladl:NCTC12735_01866"/>
<evidence type="ECO:0000313" key="5">
    <source>
        <dbReference type="Proteomes" id="UP000281170"/>
    </source>
</evidence>
<geneLocation type="plasmid" evidence="3 5">
    <name>27</name>
</geneLocation>
<dbReference type="InterPro" id="IPR025567">
    <property type="entry name" value="DUF4332"/>
</dbReference>
<dbReference type="PATRIC" id="fig|45056.6.peg.1486"/>
<dbReference type="RefSeq" id="WP_058462519.1">
    <property type="nucleotide sequence ID" value="NZ_CAAAHS010000012.1"/>
</dbReference>
<dbReference type="EMBL" id="LNKA01000005">
    <property type="protein sequence ID" value="KTC65255.1"/>
    <property type="molecule type" value="Genomic_DNA"/>
</dbReference>
<evidence type="ECO:0000259" key="1">
    <source>
        <dbReference type="Pfam" id="PF14229"/>
    </source>
</evidence>
<evidence type="ECO:0000313" key="4">
    <source>
        <dbReference type="Proteomes" id="UP000054859"/>
    </source>
</evidence>
<name>A0A0W0R2H2_9GAMM</name>
<keyword evidence="4" id="KW-1185">Reference proteome</keyword>
<reference evidence="2 4" key="1">
    <citation type="submission" date="2015-11" db="EMBL/GenBank/DDBJ databases">
        <title>Identification of large and diverse effector repertoires of 38 Legionella species.</title>
        <authorList>
            <person name="Burstein D."/>
            <person name="Amaro F."/>
            <person name="Zusman T."/>
            <person name="Lifshitz Z."/>
            <person name="Cohen O."/>
            <person name="Gilbert J.A."/>
            <person name="Pupko T."/>
            <person name="Shuman H.A."/>
            <person name="Segal G."/>
        </authorList>
    </citation>
    <scope>NUCLEOTIDE SEQUENCE [LARGE SCALE GENOMIC DNA]</scope>
    <source>
        <strain evidence="2 4">1762-AUS-E</strain>
    </source>
</reference>
<dbReference type="Proteomes" id="UP000054859">
    <property type="component" value="Unassembled WGS sequence"/>
</dbReference>
<organism evidence="2 4">
    <name type="scientific">Legionella adelaidensis</name>
    <dbReference type="NCBI Taxonomy" id="45056"/>
    <lineage>
        <taxon>Bacteria</taxon>
        <taxon>Pseudomonadati</taxon>
        <taxon>Pseudomonadota</taxon>
        <taxon>Gammaproteobacteria</taxon>
        <taxon>Legionellales</taxon>
        <taxon>Legionellaceae</taxon>
        <taxon>Legionella</taxon>
    </lineage>
</organism>
<dbReference type="AlphaFoldDB" id="A0A0W0R2H2"/>
<protein>
    <submittedName>
        <fullName evidence="3">TfoX C-terminal domain</fullName>
    </submittedName>
</protein>
<dbReference type="EMBL" id="LR134436">
    <property type="protein sequence ID" value="VEH86218.1"/>
    <property type="molecule type" value="Genomic_DNA"/>
</dbReference>
<keyword evidence="3" id="KW-0614">Plasmid</keyword>
<dbReference type="STRING" id="45056.Lade_1438"/>
<dbReference type="Proteomes" id="UP000281170">
    <property type="component" value="Plasmid 27"/>
</dbReference>
<dbReference type="OrthoDB" id="9794786at2"/>